<dbReference type="PANTHER" id="PTHR45621">
    <property type="entry name" value="OS01G0588500 PROTEIN-RELATED"/>
    <property type="match status" value="1"/>
</dbReference>
<dbReference type="InterPro" id="IPR001245">
    <property type="entry name" value="Ser-Thr/Tyr_kinase_cat_dom"/>
</dbReference>
<dbReference type="Pfam" id="PF07714">
    <property type="entry name" value="PK_Tyr_Ser-Thr"/>
    <property type="match status" value="1"/>
</dbReference>
<dbReference type="Proteomes" id="UP000734854">
    <property type="component" value="Unassembled WGS sequence"/>
</dbReference>
<dbReference type="InterPro" id="IPR017441">
    <property type="entry name" value="Protein_kinase_ATP_BS"/>
</dbReference>
<evidence type="ECO:0000256" key="1">
    <source>
        <dbReference type="PROSITE-ProRule" id="PRU10141"/>
    </source>
</evidence>
<evidence type="ECO:0000256" key="2">
    <source>
        <dbReference type="SAM" id="MobiDB-lite"/>
    </source>
</evidence>
<evidence type="ECO:0000313" key="4">
    <source>
        <dbReference type="EMBL" id="KAG6469681.1"/>
    </source>
</evidence>
<dbReference type="GO" id="GO:0005524">
    <property type="term" value="F:ATP binding"/>
    <property type="evidence" value="ECO:0007669"/>
    <property type="project" value="UniProtKB-UniRule"/>
</dbReference>
<accession>A0A8J5ET77</accession>
<proteinExistence type="predicted"/>
<dbReference type="EMBL" id="JACMSC010000021">
    <property type="protein sequence ID" value="KAG6469681.1"/>
    <property type="molecule type" value="Genomic_DNA"/>
</dbReference>
<sequence>MACFGIFKSIRLSATGNSPKERCAAVASSGDKHLISSSIAAPAFAGTTSTTAAISSGKHSTASETSSSQRSVPDLFEERANRLRAFELDELREATGNFAQQNKIGKGGFGSVYKGFLPPPDCGGGRNIPVAVKKLNQKALQGHKEWLAEVQFLAVFEHPNLVKLLGYCATDSTLLPFNGTRGCASLWGRHMG</sequence>
<feature type="compositionally biased region" description="Low complexity" evidence="2">
    <location>
        <begin position="55"/>
        <end position="71"/>
    </location>
</feature>
<feature type="region of interest" description="Disordered" evidence="2">
    <location>
        <begin position="55"/>
        <end position="74"/>
    </location>
</feature>
<dbReference type="AlphaFoldDB" id="A0A8J5ET77"/>
<dbReference type="SUPFAM" id="SSF56112">
    <property type="entry name" value="Protein kinase-like (PK-like)"/>
    <property type="match status" value="1"/>
</dbReference>
<dbReference type="InterPro" id="IPR000719">
    <property type="entry name" value="Prot_kinase_dom"/>
</dbReference>
<evidence type="ECO:0000259" key="3">
    <source>
        <dbReference type="PROSITE" id="PS50011"/>
    </source>
</evidence>
<feature type="domain" description="Protein kinase" evidence="3">
    <location>
        <begin position="98"/>
        <end position="192"/>
    </location>
</feature>
<protein>
    <recommendedName>
        <fullName evidence="3">Protein kinase domain-containing protein</fullName>
    </recommendedName>
</protein>
<gene>
    <name evidence="4" type="ORF">ZIOFF_070611</name>
</gene>
<keyword evidence="1" id="KW-0547">Nucleotide-binding</keyword>
<dbReference type="InterPro" id="IPR011009">
    <property type="entry name" value="Kinase-like_dom_sf"/>
</dbReference>
<reference evidence="4 5" key="1">
    <citation type="submission" date="2020-08" db="EMBL/GenBank/DDBJ databases">
        <title>Plant Genome Project.</title>
        <authorList>
            <person name="Zhang R.-G."/>
        </authorList>
    </citation>
    <scope>NUCLEOTIDE SEQUENCE [LARGE SCALE GENOMIC DNA]</scope>
    <source>
        <tissue evidence="4">Rhizome</tissue>
    </source>
</reference>
<dbReference type="InterPro" id="IPR050823">
    <property type="entry name" value="Plant_Ser_Thr_Prot_Kinase"/>
</dbReference>
<name>A0A8J5ET77_ZINOF</name>
<dbReference type="Gene3D" id="3.30.200.20">
    <property type="entry name" value="Phosphorylase Kinase, domain 1"/>
    <property type="match status" value="1"/>
</dbReference>
<evidence type="ECO:0000313" key="5">
    <source>
        <dbReference type="Proteomes" id="UP000734854"/>
    </source>
</evidence>
<dbReference type="PROSITE" id="PS50011">
    <property type="entry name" value="PROTEIN_KINASE_DOM"/>
    <property type="match status" value="1"/>
</dbReference>
<keyword evidence="1" id="KW-0067">ATP-binding</keyword>
<comment type="caution">
    <text evidence="4">The sequence shown here is derived from an EMBL/GenBank/DDBJ whole genome shotgun (WGS) entry which is preliminary data.</text>
</comment>
<keyword evidence="5" id="KW-1185">Reference proteome</keyword>
<dbReference type="GO" id="GO:0004672">
    <property type="term" value="F:protein kinase activity"/>
    <property type="evidence" value="ECO:0007669"/>
    <property type="project" value="InterPro"/>
</dbReference>
<dbReference type="PROSITE" id="PS00107">
    <property type="entry name" value="PROTEIN_KINASE_ATP"/>
    <property type="match status" value="1"/>
</dbReference>
<feature type="binding site" evidence="1">
    <location>
        <position position="134"/>
    </location>
    <ligand>
        <name>ATP</name>
        <dbReference type="ChEBI" id="CHEBI:30616"/>
    </ligand>
</feature>
<organism evidence="4 5">
    <name type="scientific">Zingiber officinale</name>
    <name type="common">Ginger</name>
    <name type="synonym">Amomum zingiber</name>
    <dbReference type="NCBI Taxonomy" id="94328"/>
    <lineage>
        <taxon>Eukaryota</taxon>
        <taxon>Viridiplantae</taxon>
        <taxon>Streptophyta</taxon>
        <taxon>Embryophyta</taxon>
        <taxon>Tracheophyta</taxon>
        <taxon>Spermatophyta</taxon>
        <taxon>Magnoliopsida</taxon>
        <taxon>Liliopsida</taxon>
        <taxon>Zingiberales</taxon>
        <taxon>Zingiberaceae</taxon>
        <taxon>Zingiber</taxon>
    </lineage>
</organism>